<evidence type="ECO:0000313" key="4">
    <source>
        <dbReference type="Proteomes" id="UP001321786"/>
    </source>
</evidence>
<sequence length="544" mass="60749">MLMIIIGSVVVVGLLAGGIFAFSRSNNSKLDNIDVIGDYTIYKSALLKFRKSEKRKCENLKDLVKYIETDKELPYERYNITVDEKYFVVKNTKNLDVASIIKRIGGTSYQNGNKLYLSFLSLTKVSKIEPVASFKVIPSENIFTTTNIEYDTSGVVAEDGKVADYKWEGNEVRFSEEGTYIVRLKIKDINGNWSDWYEKELLVQEKKGLKSVSCGYECAYIVHENGKVDVLGRNELGQLGTGTNESLSKRTYAINLDNVESLSAGEEHAVFKTYNGKIFSIGSNKKGQLGLGTKINSKIPKEIWGLEHIKQVESGKSFSGALSVSGSVYTWGDNDYGQLGNEKNLMRNIPKKIELLSNIKQISFGNKHALALTYDGMVYSWGSNENGQLGVGFKGKSLEPTLSEFKNAKFVCAGKDASYVINEVGRVLVCGRNTSNQLGIVGEKEIVFPIENMNLKNIVYISSVGDFAVALDNIGKVYSWGRYKHSDEDYNQKPSLIDGVKYTKSISTTVDSVFIINEKNNVYTWSSVLEKRDKLELIIEDDEL</sequence>
<gene>
    <name evidence="3" type="ORF">HLPR_04300</name>
</gene>
<dbReference type="PROSITE" id="PS50012">
    <property type="entry name" value="RCC1_3"/>
    <property type="match status" value="4"/>
</dbReference>
<protein>
    <recommendedName>
        <fullName evidence="2">RCC1-like domain-containing protein</fullName>
    </recommendedName>
</protein>
<proteinExistence type="predicted"/>
<keyword evidence="1" id="KW-0677">Repeat</keyword>
<dbReference type="Pfam" id="PF25390">
    <property type="entry name" value="WD40_RLD"/>
    <property type="match status" value="1"/>
</dbReference>
<dbReference type="InterPro" id="IPR051625">
    <property type="entry name" value="Signaling_Regulatory_Domain"/>
</dbReference>
<evidence type="ECO:0000259" key="2">
    <source>
        <dbReference type="Pfam" id="PF25390"/>
    </source>
</evidence>
<dbReference type="KEGG" id="hprf:HLPR_04300"/>
<reference evidence="3 4" key="1">
    <citation type="submission" date="2023-08" db="EMBL/GenBank/DDBJ databases">
        <title>Helicovermis profunda gen. nov., sp. nov., a novel mesophilic, fermentative bacterium within the Bacillota from a deep-sea hydrothermal vent chimney.</title>
        <authorList>
            <person name="Miyazaki U."/>
            <person name="Mizutani D."/>
            <person name="Hashimoto Y."/>
            <person name="Tame A."/>
            <person name="Sawayama S."/>
            <person name="Miyazaki J."/>
            <person name="Takai K."/>
            <person name="Nakagawa S."/>
        </authorList>
    </citation>
    <scope>NUCLEOTIDE SEQUENCE [LARGE SCALE GENOMIC DNA]</scope>
    <source>
        <strain evidence="3 4">S502</strain>
    </source>
</reference>
<name>A0AAU9EA02_9FIRM</name>
<dbReference type="PRINTS" id="PR00633">
    <property type="entry name" value="RCCNDNSATION"/>
</dbReference>
<dbReference type="Pfam" id="PF13540">
    <property type="entry name" value="RCC1_2"/>
    <property type="match status" value="1"/>
</dbReference>
<feature type="domain" description="RCC1-like" evidence="2">
    <location>
        <begin position="308"/>
        <end position="525"/>
    </location>
</feature>
<keyword evidence="4" id="KW-1185">Reference proteome</keyword>
<dbReference type="InterPro" id="IPR000408">
    <property type="entry name" value="Reg_chr_condens"/>
</dbReference>
<organism evidence="3 4">
    <name type="scientific">Helicovermis profundi</name>
    <dbReference type="NCBI Taxonomy" id="3065157"/>
    <lineage>
        <taxon>Bacteria</taxon>
        <taxon>Bacillati</taxon>
        <taxon>Bacillota</taxon>
        <taxon>Clostridia</taxon>
        <taxon>Helicovermis</taxon>
    </lineage>
</organism>
<dbReference type="EMBL" id="AP028654">
    <property type="protein sequence ID" value="BEP28099.1"/>
    <property type="molecule type" value="Genomic_DNA"/>
</dbReference>
<dbReference type="InterPro" id="IPR058923">
    <property type="entry name" value="RCC1-like_dom"/>
</dbReference>
<dbReference type="SUPFAM" id="SSF50985">
    <property type="entry name" value="RCC1/BLIP-II"/>
    <property type="match status" value="1"/>
</dbReference>
<dbReference type="PANTHER" id="PTHR22872">
    <property type="entry name" value="BTK-BINDING PROTEIN-RELATED"/>
    <property type="match status" value="1"/>
</dbReference>
<dbReference type="InterPro" id="IPR009091">
    <property type="entry name" value="RCC1/BLIP-II"/>
</dbReference>
<dbReference type="Proteomes" id="UP001321786">
    <property type="component" value="Chromosome"/>
</dbReference>
<dbReference type="AlphaFoldDB" id="A0AAU9EA02"/>
<evidence type="ECO:0000256" key="1">
    <source>
        <dbReference type="ARBA" id="ARBA00022737"/>
    </source>
</evidence>
<evidence type="ECO:0000313" key="3">
    <source>
        <dbReference type="EMBL" id="BEP28099.1"/>
    </source>
</evidence>
<accession>A0AAU9EA02</accession>
<dbReference type="Gene3D" id="2.130.10.30">
    <property type="entry name" value="Regulator of chromosome condensation 1/beta-lactamase-inhibitor protein II"/>
    <property type="match status" value="2"/>
</dbReference>